<keyword evidence="6" id="KW-1185">Reference proteome</keyword>
<dbReference type="InterPro" id="IPR050316">
    <property type="entry name" value="Tyrosinase/Hemocyanin"/>
</dbReference>
<name>A0A2T9Y7Q6_9FUNG</name>
<gene>
    <name evidence="5" type="ORF">BB559_005603</name>
</gene>
<dbReference type="PANTHER" id="PTHR11474">
    <property type="entry name" value="TYROSINASE FAMILY MEMBER"/>
    <property type="match status" value="1"/>
</dbReference>
<feature type="domain" description="Tyrosinase copper-binding" evidence="4">
    <location>
        <begin position="77"/>
        <end position="94"/>
    </location>
</feature>
<evidence type="ECO:0000256" key="2">
    <source>
        <dbReference type="ARBA" id="ARBA00023008"/>
    </source>
</evidence>
<dbReference type="OrthoDB" id="6132182at2759"/>
<keyword evidence="2" id="KW-0186">Copper</keyword>
<dbReference type="EMBL" id="MBFT01000636">
    <property type="protein sequence ID" value="PVU88335.1"/>
    <property type="molecule type" value="Genomic_DNA"/>
</dbReference>
<evidence type="ECO:0000256" key="3">
    <source>
        <dbReference type="SAM" id="SignalP"/>
    </source>
</evidence>
<reference evidence="5 6" key="1">
    <citation type="journal article" date="2018" name="MBio">
        <title>Comparative Genomics Reveals the Core Gene Toolbox for the Fungus-Insect Symbiosis.</title>
        <authorList>
            <person name="Wang Y."/>
            <person name="Stata M."/>
            <person name="Wang W."/>
            <person name="Stajich J.E."/>
            <person name="White M.M."/>
            <person name="Moncalvo J.M."/>
        </authorList>
    </citation>
    <scope>NUCLEOTIDE SEQUENCE [LARGE SCALE GENOMIC DNA]</scope>
    <source>
        <strain evidence="5 6">AUS-77-4</strain>
    </source>
</reference>
<evidence type="ECO:0000313" key="5">
    <source>
        <dbReference type="EMBL" id="PVU88335.1"/>
    </source>
</evidence>
<dbReference type="AlphaFoldDB" id="A0A2T9Y7Q6"/>
<dbReference type="InterPro" id="IPR008922">
    <property type="entry name" value="Di-copper_centre_dom_sf"/>
</dbReference>
<dbReference type="InterPro" id="IPR002227">
    <property type="entry name" value="Tyrosinase_Cu-bd"/>
</dbReference>
<feature type="chain" id="PRO_5015600663" description="Tyrosinase copper-binding domain-containing protein" evidence="3">
    <location>
        <begin position="23"/>
        <end position="403"/>
    </location>
</feature>
<comment type="caution">
    <text evidence="5">The sequence shown here is derived from an EMBL/GenBank/DDBJ whole genome shotgun (WGS) entry which is preliminary data.</text>
</comment>
<protein>
    <recommendedName>
        <fullName evidence="4">Tyrosinase copper-binding domain-containing protein</fullName>
    </recommendedName>
</protein>
<dbReference type="GO" id="GO:0016491">
    <property type="term" value="F:oxidoreductase activity"/>
    <property type="evidence" value="ECO:0007669"/>
    <property type="project" value="InterPro"/>
</dbReference>
<accession>A0A2T9Y7Q6</accession>
<dbReference type="PANTHER" id="PTHR11474:SF126">
    <property type="entry name" value="TYROSINASE-LIKE PROTEIN TYR-1-RELATED"/>
    <property type="match status" value="1"/>
</dbReference>
<dbReference type="PROSITE" id="PS00497">
    <property type="entry name" value="TYROSINASE_1"/>
    <property type="match status" value="1"/>
</dbReference>
<keyword evidence="1" id="KW-0479">Metal-binding</keyword>
<keyword evidence="3" id="KW-0732">Signal</keyword>
<proteinExistence type="predicted"/>
<evidence type="ECO:0000256" key="1">
    <source>
        <dbReference type="ARBA" id="ARBA00022723"/>
    </source>
</evidence>
<dbReference type="Gene3D" id="1.10.1280.10">
    <property type="entry name" value="Di-copper center containing domain from catechol oxidase"/>
    <property type="match status" value="1"/>
</dbReference>
<dbReference type="PRINTS" id="PR00092">
    <property type="entry name" value="TYROSINASE"/>
</dbReference>
<dbReference type="SUPFAM" id="SSF48056">
    <property type="entry name" value="Di-copper centre-containing domain"/>
    <property type="match status" value="1"/>
</dbReference>
<dbReference type="GO" id="GO:0046872">
    <property type="term" value="F:metal ion binding"/>
    <property type="evidence" value="ECO:0007669"/>
    <property type="project" value="UniProtKB-KW"/>
</dbReference>
<dbReference type="Pfam" id="PF00264">
    <property type="entry name" value="Tyrosinase"/>
    <property type="match status" value="1"/>
</dbReference>
<evidence type="ECO:0000313" key="6">
    <source>
        <dbReference type="Proteomes" id="UP000245699"/>
    </source>
</evidence>
<dbReference type="STRING" id="61424.A0A2T9Y7Q6"/>
<feature type="signal peptide" evidence="3">
    <location>
        <begin position="1"/>
        <end position="22"/>
    </location>
</feature>
<organism evidence="5 6">
    <name type="scientific">Furculomyces boomerangus</name>
    <dbReference type="NCBI Taxonomy" id="61424"/>
    <lineage>
        <taxon>Eukaryota</taxon>
        <taxon>Fungi</taxon>
        <taxon>Fungi incertae sedis</taxon>
        <taxon>Zoopagomycota</taxon>
        <taxon>Kickxellomycotina</taxon>
        <taxon>Harpellomycetes</taxon>
        <taxon>Harpellales</taxon>
        <taxon>Harpellaceae</taxon>
        <taxon>Furculomyces</taxon>
    </lineage>
</organism>
<sequence length="403" mass="45863">MVKLGSICLVLVSSLLSTFTLGQQNQQRCANILTRREIRSIPQGEWQNYRNALNRMRDDGWFTWYARMHTQNFNIVHNNPMFFPFHRRIVQDFERLARTYYPGFVMPYYDAARDFNSPHASAALSAAYLGGNGVGPQGCLQSGIQAGWSINFPANRCLRRVFNGGGGTIQPWYSPAFIESMIQRETSLDRFRNSLEFSLHGAVHLGLGGDMGAMEAPNDFTFMLHHANLDRIWWRWQVINQQNMWKYDGNSPNRGPVSLNDPITVYGDSVGSVMQLGFGKMCFEYDSQPIRGNLSKRQEDTDSGNSTGDLSGDDFIKALDSDTLAKYFPVFAQNQGNTTSNRKSRTLSTYSDRPAKRMPYPFKLDESWLKMHGYSLVTAENVRQGAIKMVDDLYNSGYRCPYL</sequence>
<evidence type="ECO:0000259" key="4">
    <source>
        <dbReference type="PROSITE" id="PS00497"/>
    </source>
</evidence>
<dbReference type="Proteomes" id="UP000245699">
    <property type="component" value="Unassembled WGS sequence"/>
</dbReference>